<evidence type="ECO:0000313" key="2">
    <source>
        <dbReference type="Proteomes" id="UP000743370"/>
    </source>
</evidence>
<name>A0A8T0KHI1_PHAAN</name>
<protein>
    <submittedName>
        <fullName evidence="1">Uncharacterized protein</fullName>
    </submittedName>
</protein>
<reference evidence="1 2" key="1">
    <citation type="submission" date="2020-05" db="EMBL/GenBank/DDBJ databases">
        <title>Vigna angularis (adzuki bean) Var. LongXiaoDou No. 4 denovo assembly.</title>
        <authorList>
            <person name="Xiang H."/>
        </authorList>
    </citation>
    <scope>NUCLEOTIDE SEQUENCE [LARGE SCALE GENOMIC DNA]</scope>
    <source>
        <tissue evidence="1">Leaf</tissue>
    </source>
</reference>
<organism evidence="1 2">
    <name type="scientific">Phaseolus angularis</name>
    <name type="common">Azuki bean</name>
    <name type="synonym">Vigna angularis</name>
    <dbReference type="NCBI Taxonomy" id="3914"/>
    <lineage>
        <taxon>Eukaryota</taxon>
        <taxon>Viridiplantae</taxon>
        <taxon>Streptophyta</taxon>
        <taxon>Embryophyta</taxon>
        <taxon>Tracheophyta</taxon>
        <taxon>Spermatophyta</taxon>
        <taxon>Magnoliopsida</taxon>
        <taxon>eudicotyledons</taxon>
        <taxon>Gunneridae</taxon>
        <taxon>Pentapetalae</taxon>
        <taxon>rosids</taxon>
        <taxon>fabids</taxon>
        <taxon>Fabales</taxon>
        <taxon>Fabaceae</taxon>
        <taxon>Papilionoideae</taxon>
        <taxon>50 kb inversion clade</taxon>
        <taxon>NPAAA clade</taxon>
        <taxon>indigoferoid/millettioid clade</taxon>
        <taxon>Phaseoleae</taxon>
        <taxon>Vigna</taxon>
    </lineage>
</organism>
<proteinExistence type="predicted"/>
<dbReference type="AlphaFoldDB" id="A0A8T0KHI1"/>
<dbReference type="Proteomes" id="UP000743370">
    <property type="component" value="Unassembled WGS sequence"/>
</dbReference>
<dbReference type="EMBL" id="JABFOF010000004">
    <property type="protein sequence ID" value="KAG2398941.1"/>
    <property type="molecule type" value="Genomic_DNA"/>
</dbReference>
<gene>
    <name evidence="1" type="ORF">HKW66_Vig0085780</name>
</gene>
<accession>A0A8T0KHI1</accession>
<evidence type="ECO:0000313" key="1">
    <source>
        <dbReference type="EMBL" id="KAG2398941.1"/>
    </source>
</evidence>
<comment type="caution">
    <text evidence="1">The sequence shown here is derived from an EMBL/GenBank/DDBJ whole genome shotgun (WGS) entry which is preliminary data.</text>
</comment>
<sequence>MRRRPNNVLVAGEGSDDIVCRVKASSDIVRDGSVEGEEGDDWIKEDGKLRVLRQEVHSCIEVQRAARAVNRTISIMYS</sequence>